<evidence type="ECO:0008006" key="5">
    <source>
        <dbReference type="Google" id="ProtNLM"/>
    </source>
</evidence>
<feature type="domain" description="CASPASE and TPR Repeat-Associated C-terminal" evidence="2">
    <location>
        <begin position="219"/>
        <end position="337"/>
    </location>
</feature>
<dbReference type="GO" id="GO:0005829">
    <property type="term" value="C:cytosol"/>
    <property type="evidence" value="ECO:0007669"/>
    <property type="project" value="TreeGrafter"/>
</dbReference>
<dbReference type="GO" id="GO:0008930">
    <property type="term" value="F:methylthioadenosine nucleosidase activity"/>
    <property type="evidence" value="ECO:0007669"/>
    <property type="project" value="TreeGrafter"/>
</dbReference>
<name>A0A4R2JHB5_9PSEU</name>
<dbReference type="Pfam" id="PF20269">
    <property type="entry name" value="CATRA-N"/>
    <property type="match status" value="1"/>
</dbReference>
<accession>A0A4R2JHB5</accession>
<sequence length="597" mass="63937">MAVGLFAPALLVYGYHPLDPASDAWAEFVALWNALGITGPVVNLDAPATLPGMSPETRETSELLAVASAGELPEVWQLVARIEHDTVCLAAMMAPARELDCSGEWKALERRWLSAASPYSSTLFGEVRIFLALTGDEADADGVETEVRTAIPEPWAVRWHTRHDDVTLPGTEHDTLRVWEAGPLTSDGRPVRRLAAVGAARHEGTIDSLVWSSGDAKLAPLGRHLMHAAKVRDSVRRFADGHVTRKARRRLDEGVQRALFSVSEGGLREDVDIVEMLLSRLTRLQSAAGITAGNLRQALGGRVTGTGPLTDDVALADWFTQRLADEQHSLAEALADARRIAARPSSSVLKGRWAVVLTATEADYSAFSEHLTGEVVECEVRGTVYELGELPGAQGPWRVALAQVARSSSAAGVQLERAVDRFCPEVVMFLCPASGRLGVQVGDVVAAASVYDYESGVDDVPGFRPTIKTHHASHRLVQRAQFVARKHLWQKRLQGTRQPSAVVGPLAAGSKVIVHPSSTVARLLEAAASDAHAVTRGSYGFLHAAYVNDKVDALVVVGVSRLLTDADPPDATDASTNAAAFAIELLGTLPVKQSAAR</sequence>
<dbReference type="GO" id="GO:0008782">
    <property type="term" value="F:adenosylhomocysteine nucleosidase activity"/>
    <property type="evidence" value="ECO:0007669"/>
    <property type="project" value="TreeGrafter"/>
</dbReference>
<feature type="domain" description="CASPASE and TPR Repeat-Associated N-terminal" evidence="1">
    <location>
        <begin position="10"/>
        <end position="214"/>
    </location>
</feature>
<dbReference type="GO" id="GO:0019284">
    <property type="term" value="P:L-methionine salvage from S-adenosylmethionine"/>
    <property type="evidence" value="ECO:0007669"/>
    <property type="project" value="TreeGrafter"/>
</dbReference>
<proteinExistence type="predicted"/>
<evidence type="ECO:0000259" key="2">
    <source>
        <dbReference type="Pfam" id="PF20270"/>
    </source>
</evidence>
<protein>
    <recommendedName>
        <fullName evidence="5">Nucleoside phosphorylase</fullName>
    </recommendedName>
</protein>
<gene>
    <name evidence="3" type="ORF">EV192_10474</name>
</gene>
<dbReference type="Gene3D" id="3.40.50.1580">
    <property type="entry name" value="Nucleoside phosphorylase domain"/>
    <property type="match status" value="1"/>
</dbReference>
<dbReference type="SUPFAM" id="SSF53167">
    <property type="entry name" value="Purine and uridine phosphorylases"/>
    <property type="match status" value="1"/>
</dbReference>
<dbReference type="InterPro" id="IPR035994">
    <property type="entry name" value="Nucleoside_phosphorylase_sf"/>
</dbReference>
<dbReference type="PANTHER" id="PTHR46832:SF1">
    <property type="entry name" value="5'-METHYLTHIOADENOSINE_S-ADENOSYLHOMOCYSTEINE NUCLEOSIDASE"/>
    <property type="match status" value="1"/>
</dbReference>
<dbReference type="AlphaFoldDB" id="A0A4R2JHB5"/>
<evidence type="ECO:0000313" key="4">
    <source>
        <dbReference type="Proteomes" id="UP000295680"/>
    </source>
</evidence>
<dbReference type="InterPro" id="IPR046923">
    <property type="entry name" value="CATRA-C"/>
</dbReference>
<organism evidence="3 4">
    <name type="scientific">Actinocrispum wychmicini</name>
    <dbReference type="NCBI Taxonomy" id="1213861"/>
    <lineage>
        <taxon>Bacteria</taxon>
        <taxon>Bacillati</taxon>
        <taxon>Actinomycetota</taxon>
        <taxon>Actinomycetes</taxon>
        <taxon>Pseudonocardiales</taxon>
        <taxon>Pseudonocardiaceae</taxon>
        <taxon>Actinocrispum</taxon>
    </lineage>
</organism>
<dbReference type="GO" id="GO:0009116">
    <property type="term" value="P:nucleoside metabolic process"/>
    <property type="evidence" value="ECO:0007669"/>
    <property type="project" value="InterPro"/>
</dbReference>
<dbReference type="Pfam" id="PF20270">
    <property type="entry name" value="CATRA-C"/>
    <property type="match status" value="1"/>
</dbReference>
<reference evidence="3 4" key="1">
    <citation type="submission" date="2019-03" db="EMBL/GenBank/DDBJ databases">
        <title>Genomic Encyclopedia of Type Strains, Phase IV (KMG-IV): sequencing the most valuable type-strain genomes for metagenomic binning, comparative biology and taxonomic classification.</title>
        <authorList>
            <person name="Goeker M."/>
        </authorList>
    </citation>
    <scope>NUCLEOTIDE SEQUENCE [LARGE SCALE GENOMIC DNA]</scope>
    <source>
        <strain evidence="3 4">DSM 45934</strain>
    </source>
</reference>
<evidence type="ECO:0000259" key="1">
    <source>
        <dbReference type="Pfam" id="PF20269"/>
    </source>
</evidence>
<dbReference type="InterPro" id="IPR046922">
    <property type="entry name" value="CATRA-N"/>
</dbReference>
<evidence type="ECO:0000313" key="3">
    <source>
        <dbReference type="EMBL" id="TCO59233.1"/>
    </source>
</evidence>
<dbReference type="PANTHER" id="PTHR46832">
    <property type="entry name" value="5'-METHYLTHIOADENOSINE/S-ADENOSYLHOMOCYSTEINE NUCLEOSIDASE"/>
    <property type="match status" value="1"/>
</dbReference>
<dbReference type="Proteomes" id="UP000295680">
    <property type="component" value="Unassembled WGS sequence"/>
</dbReference>
<keyword evidence="4" id="KW-1185">Reference proteome</keyword>
<dbReference type="EMBL" id="SLWS01000004">
    <property type="protein sequence ID" value="TCO59233.1"/>
    <property type="molecule type" value="Genomic_DNA"/>
</dbReference>
<comment type="caution">
    <text evidence="3">The sequence shown here is derived from an EMBL/GenBank/DDBJ whole genome shotgun (WGS) entry which is preliminary data.</text>
</comment>
<dbReference type="NCBIfam" id="NF038357">
    <property type="entry name" value="BN6_48550_fam"/>
    <property type="match status" value="1"/>
</dbReference>